<keyword evidence="6" id="KW-0479">Metal-binding</keyword>
<evidence type="ECO:0000256" key="5">
    <source>
        <dbReference type="ARBA" id="ARBA00022694"/>
    </source>
</evidence>
<reference evidence="11" key="1">
    <citation type="submission" date="2020-10" db="EMBL/GenBank/DDBJ databases">
        <authorList>
            <person name="Gilroy R."/>
        </authorList>
    </citation>
    <scope>NUCLEOTIDE SEQUENCE</scope>
    <source>
        <strain evidence="11">ChiSjej1B19-7085</strain>
    </source>
</reference>
<proteinExistence type="inferred from homology"/>
<evidence type="ECO:0000256" key="4">
    <source>
        <dbReference type="ARBA" id="ARBA00022490"/>
    </source>
</evidence>
<dbReference type="PANTHER" id="PTHR33540">
    <property type="entry name" value="TRNA THREONYLCARBAMOYLADENOSINE BIOSYNTHESIS PROTEIN TSAE"/>
    <property type="match status" value="1"/>
</dbReference>
<dbReference type="InterPro" id="IPR003442">
    <property type="entry name" value="T6A_TsaE"/>
</dbReference>
<evidence type="ECO:0000256" key="8">
    <source>
        <dbReference type="ARBA" id="ARBA00022840"/>
    </source>
</evidence>
<evidence type="ECO:0000313" key="11">
    <source>
        <dbReference type="EMBL" id="HIR56691.1"/>
    </source>
</evidence>
<dbReference type="Pfam" id="PF02367">
    <property type="entry name" value="TsaE"/>
    <property type="match status" value="1"/>
</dbReference>
<dbReference type="Proteomes" id="UP000886785">
    <property type="component" value="Unassembled WGS sequence"/>
</dbReference>
<dbReference type="GO" id="GO:0005524">
    <property type="term" value="F:ATP binding"/>
    <property type="evidence" value="ECO:0007669"/>
    <property type="project" value="UniProtKB-KW"/>
</dbReference>
<protein>
    <recommendedName>
        <fullName evidence="3">tRNA threonylcarbamoyladenosine biosynthesis protein TsaE</fullName>
    </recommendedName>
    <alternativeName>
        <fullName evidence="10">t(6)A37 threonylcarbamoyladenosine biosynthesis protein TsaE</fullName>
    </alternativeName>
</protein>
<keyword evidence="5" id="KW-0819">tRNA processing</keyword>
<evidence type="ECO:0000256" key="10">
    <source>
        <dbReference type="ARBA" id="ARBA00032441"/>
    </source>
</evidence>
<keyword evidence="8" id="KW-0067">ATP-binding</keyword>
<evidence type="ECO:0000313" key="12">
    <source>
        <dbReference type="Proteomes" id="UP000886785"/>
    </source>
</evidence>
<comment type="caution">
    <text evidence="11">The sequence shown here is derived from an EMBL/GenBank/DDBJ whole genome shotgun (WGS) entry which is preliminary data.</text>
</comment>
<dbReference type="Gene3D" id="3.40.50.300">
    <property type="entry name" value="P-loop containing nucleotide triphosphate hydrolases"/>
    <property type="match status" value="1"/>
</dbReference>
<comment type="similarity">
    <text evidence="2">Belongs to the TsaE family.</text>
</comment>
<gene>
    <name evidence="11" type="primary">tsaE</name>
    <name evidence="11" type="ORF">IAA54_03400</name>
</gene>
<sequence length="142" mass="15566">MQVITTNSAQETEQLGERLAARLTGGEVIAMYGGMGMGKTAFTRGLARGLGIPSGVSSPTFALVHEYRGRLTVYHFDMFRVSGWDDLYSTGFLDYLGDASAVLVIEWSENIESAVPPEAIRIEIERGESDSQRIFQIEGIDL</sequence>
<dbReference type="InterPro" id="IPR027417">
    <property type="entry name" value="P-loop_NTPase"/>
</dbReference>
<evidence type="ECO:0000256" key="2">
    <source>
        <dbReference type="ARBA" id="ARBA00007599"/>
    </source>
</evidence>
<evidence type="ECO:0000256" key="1">
    <source>
        <dbReference type="ARBA" id="ARBA00004496"/>
    </source>
</evidence>
<keyword evidence="7" id="KW-0547">Nucleotide-binding</keyword>
<name>A0A9D1J0K7_9FIRM</name>
<organism evidence="11 12">
    <name type="scientific">Candidatus Gallacutalibacter pullicola</name>
    <dbReference type="NCBI Taxonomy" id="2840830"/>
    <lineage>
        <taxon>Bacteria</taxon>
        <taxon>Bacillati</taxon>
        <taxon>Bacillota</taxon>
        <taxon>Clostridia</taxon>
        <taxon>Eubacteriales</taxon>
        <taxon>Candidatus Gallacutalibacter</taxon>
    </lineage>
</organism>
<keyword evidence="4" id="KW-0963">Cytoplasm</keyword>
<comment type="subcellular location">
    <subcellularLocation>
        <location evidence="1">Cytoplasm</location>
    </subcellularLocation>
</comment>
<reference evidence="11" key="2">
    <citation type="journal article" date="2021" name="PeerJ">
        <title>Extensive microbial diversity within the chicken gut microbiome revealed by metagenomics and culture.</title>
        <authorList>
            <person name="Gilroy R."/>
            <person name="Ravi A."/>
            <person name="Getino M."/>
            <person name="Pursley I."/>
            <person name="Horton D.L."/>
            <person name="Alikhan N.F."/>
            <person name="Baker D."/>
            <person name="Gharbi K."/>
            <person name="Hall N."/>
            <person name="Watson M."/>
            <person name="Adriaenssens E.M."/>
            <person name="Foster-Nyarko E."/>
            <person name="Jarju S."/>
            <person name="Secka A."/>
            <person name="Antonio M."/>
            <person name="Oren A."/>
            <person name="Chaudhuri R.R."/>
            <person name="La Ragione R."/>
            <person name="Hildebrand F."/>
            <person name="Pallen M.J."/>
        </authorList>
    </citation>
    <scope>NUCLEOTIDE SEQUENCE</scope>
    <source>
        <strain evidence="11">ChiSjej1B19-7085</strain>
    </source>
</reference>
<evidence type="ECO:0000256" key="3">
    <source>
        <dbReference type="ARBA" id="ARBA00019010"/>
    </source>
</evidence>
<accession>A0A9D1J0K7</accession>
<evidence type="ECO:0000256" key="6">
    <source>
        <dbReference type="ARBA" id="ARBA00022723"/>
    </source>
</evidence>
<dbReference type="PANTHER" id="PTHR33540:SF2">
    <property type="entry name" value="TRNA THREONYLCARBAMOYLADENOSINE BIOSYNTHESIS PROTEIN TSAE"/>
    <property type="match status" value="1"/>
</dbReference>
<dbReference type="SUPFAM" id="SSF52540">
    <property type="entry name" value="P-loop containing nucleoside triphosphate hydrolases"/>
    <property type="match status" value="1"/>
</dbReference>
<dbReference type="GO" id="GO:0002949">
    <property type="term" value="P:tRNA threonylcarbamoyladenosine modification"/>
    <property type="evidence" value="ECO:0007669"/>
    <property type="project" value="InterPro"/>
</dbReference>
<keyword evidence="9" id="KW-0460">Magnesium</keyword>
<evidence type="ECO:0000256" key="7">
    <source>
        <dbReference type="ARBA" id="ARBA00022741"/>
    </source>
</evidence>
<dbReference type="GO" id="GO:0046872">
    <property type="term" value="F:metal ion binding"/>
    <property type="evidence" value="ECO:0007669"/>
    <property type="project" value="UniProtKB-KW"/>
</dbReference>
<dbReference type="AlphaFoldDB" id="A0A9D1J0K7"/>
<dbReference type="EMBL" id="DVHF01000038">
    <property type="protein sequence ID" value="HIR56691.1"/>
    <property type="molecule type" value="Genomic_DNA"/>
</dbReference>
<dbReference type="NCBIfam" id="TIGR00150">
    <property type="entry name" value="T6A_YjeE"/>
    <property type="match status" value="1"/>
</dbReference>
<dbReference type="GO" id="GO:0005737">
    <property type="term" value="C:cytoplasm"/>
    <property type="evidence" value="ECO:0007669"/>
    <property type="project" value="UniProtKB-SubCell"/>
</dbReference>
<evidence type="ECO:0000256" key="9">
    <source>
        <dbReference type="ARBA" id="ARBA00022842"/>
    </source>
</evidence>